<dbReference type="SMART" id="SM00342">
    <property type="entry name" value="HTH_ARAC"/>
    <property type="match status" value="1"/>
</dbReference>
<feature type="domain" description="HTH araC/xylS-type" evidence="4">
    <location>
        <begin position="174"/>
        <end position="272"/>
    </location>
</feature>
<comment type="caution">
    <text evidence="5">The sequence shown here is derived from an EMBL/GenBank/DDBJ whole genome shotgun (WGS) entry which is preliminary data.</text>
</comment>
<dbReference type="Pfam" id="PF12833">
    <property type="entry name" value="HTH_18"/>
    <property type="match status" value="1"/>
</dbReference>
<accession>A0A5C5E4J5</accession>
<dbReference type="PANTHER" id="PTHR43280:SF30">
    <property type="entry name" value="MMSAB OPERON REGULATORY PROTEIN"/>
    <property type="match status" value="1"/>
</dbReference>
<dbReference type="Proteomes" id="UP000313395">
    <property type="component" value="Unassembled WGS sequence"/>
</dbReference>
<organism evidence="5 6">
    <name type="scientific">Trichococcus shcherbakoviae subsp. psychrophilus</name>
    <dbReference type="NCBI Taxonomy" id="2585775"/>
    <lineage>
        <taxon>Bacteria</taxon>
        <taxon>Bacillati</taxon>
        <taxon>Bacillota</taxon>
        <taxon>Bacilli</taxon>
        <taxon>Lactobacillales</taxon>
        <taxon>Carnobacteriaceae</taxon>
        <taxon>Trichococcus</taxon>
    </lineage>
</organism>
<evidence type="ECO:0000313" key="6">
    <source>
        <dbReference type="Proteomes" id="UP000313395"/>
    </source>
</evidence>
<dbReference type="Pfam" id="PF02311">
    <property type="entry name" value="AraC_binding"/>
    <property type="match status" value="1"/>
</dbReference>
<dbReference type="GO" id="GO:0043565">
    <property type="term" value="F:sequence-specific DNA binding"/>
    <property type="evidence" value="ECO:0007669"/>
    <property type="project" value="InterPro"/>
</dbReference>
<name>A0A5C5E4J5_9LACT</name>
<gene>
    <name evidence="5" type="ORF">FHK04_14435</name>
</gene>
<dbReference type="AlphaFoldDB" id="A0A5C5E4J5"/>
<dbReference type="InterPro" id="IPR018060">
    <property type="entry name" value="HTH_AraC"/>
</dbReference>
<keyword evidence="3" id="KW-0804">Transcription</keyword>
<dbReference type="Gene3D" id="2.60.120.280">
    <property type="entry name" value="Regulatory protein AraC"/>
    <property type="match status" value="1"/>
</dbReference>
<dbReference type="PROSITE" id="PS01124">
    <property type="entry name" value="HTH_ARAC_FAMILY_2"/>
    <property type="match status" value="1"/>
</dbReference>
<dbReference type="InterPro" id="IPR018062">
    <property type="entry name" value="HTH_AraC-typ_CS"/>
</dbReference>
<keyword evidence="1" id="KW-0805">Transcription regulation</keyword>
<evidence type="ECO:0000259" key="4">
    <source>
        <dbReference type="PROSITE" id="PS01124"/>
    </source>
</evidence>
<dbReference type="SUPFAM" id="SSF51215">
    <property type="entry name" value="Regulatory protein AraC"/>
    <property type="match status" value="1"/>
</dbReference>
<reference evidence="5 6" key="1">
    <citation type="submission" date="2019-06" db="EMBL/GenBank/DDBJ databases">
        <title>Description Trichococcus psychrophilus sp. nov., isolated from a cold spring, by genomic and phenotypic analyses.</title>
        <authorList>
            <person name="Zakharyuk A."/>
        </authorList>
    </citation>
    <scope>NUCLEOTIDE SEQUENCE [LARGE SCALE GENOMIC DNA]</scope>
    <source>
        <strain evidence="5 6">SKBG</strain>
    </source>
</reference>
<evidence type="ECO:0000256" key="2">
    <source>
        <dbReference type="ARBA" id="ARBA00023125"/>
    </source>
</evidence>
<dbReference type="EMBL" id="VENO01000007">
    <property type="protein sequence ID" value="TNV67839.1"/>
    <property type="molecule type" value="Genomic_DNA"/>
</dbReference>
<keyword evidence="2" id="KW-0238">DNA-binding</keyword>
<keyword evidence="6" id="KW-1185">Reference proteome</keyword>
<dbReference type="InterPro" id="IPR037923">
    <property type="entry name" value="HTH-like"/>
</dbReference>
<dbReference type="GO" id="GO:0003700">
    <property type="term" value="F:DNA-binding transcription factor activity"/>
    <property type="evidence" value="ECO:0007669"/>
    <property type="project" value="InterPro"/>
</dbReference>
<dbReference type="PROSITE" id="PS00041">
    <property type="entry name" value="HTH_ARAC_FAMILY_1"/>
    <property type="match status" value="1"/>
</dbReference>
<proteinExistence type="predicted"/>
<dbReference type="InterPro" id="IPR003313">
    <property type="entry name" value="AraC-bd"/>
</dbReference>
<evidence type="ECO:0000256" key="3">
    <source>
        <dbReference type="ARBA" id="ARBA00023163"/>
    </source>
</evidence>
<protein>
    <submittedName>
        <fullName evidence="5">Helix-turn-helix domain-containing protein</fullName>
    </submittedName>
</protein>
<evidence type="ECO:0000256" key="1">
    <source>
        <dbReference type="ARBA" id="ARBA00023015"/>
    </source>
</evidence>
<evidence type="ECO:0000313" key="5">
    <source>
        <dbReference type="EMBL" id="TNV67839.1"/>
    </source>
</evidence>
<dbReference type="CDD" id="cd06986">
    <property type="entry name" value="cupin_MmsR-like_N"/>
    <property type="match status" value="1"/>
</dbReference>
<dbReference type="PRINTS" id="PR00032">
    <property type="entry name" value="HTHARAC"/>
</dbReference>
<dbReference type="PANTHER" id="PTHR43280">
    <property type="entry name" value="ARAC-FAMILY TRANSCRIPTIONAL REGULATOR"/>
    <property type="match status" value="1"/>
</dbReference>
<dbReference type="InterPro" id="IPR009057">
    <property type="entry name" value="Homeodomain-like_sf"/>
</dbReference>
<dbReference type="Gene3D" id="1.10.10.60">
    <property type="entry name" value="Homeodomain-like"/>
    <property type="match status" value="2"/>
</dbReference>
<dbReference type="InterPro" id="IPR020449">
    <property type="entry name" value="Tscrpt_reg_AraC-type_HTH"/>
</dbReference>
<sequence>MMETSYFKSYFFNNQKDLKILFSGKAVCESLYSFGPAVRPNYIIHIVTKGKGRYQLDNESYEVTAGQGFIIPPDTRTFYQADKEDPWSYYWIGFEGDLAGFYLDALGCSGHHPVFQTENTERIIQIIEESFSEDQVSLFSELMLSARLYEFLALFKQTTEHSITRGQLRNPHIREAIAYIRSYYATPMTIQSLAEALCLNRSYLSSIFKQEMGVTLQQYLTDHRLTRAAELLGLKNFSIDEIAEYSGYRDTLVFSKAFKRKYSVTPTTYRKAEYEKREQYNEKTAHRF</sequence>
<dbReference type="SUPFAM" id="SSF46689">
    <property type="entry name" value="Homeodomain-like"/>
    <property type="match status" value="2"/>
</dbReference>